<comment type="caution">
    <text evidence="8">The sequence shown here is derived from an EMBL/GenBank/DDBJ whole genome shotgun (WGS) entry which is preliminary data.</text>
</comment>
<feature type="domain" description="EamA" evidence="7">
    <location>
        <begin position="153"/>
        <end position="284"/>
    </location>
</feature>
<dbReference type="PANTHER" id="PTHR32322">
    <property type="entry name" value="INNER MEMBRANE TRANSPORTER"/>
    <property type="match status" value="1"/>
</dbReference>
<keyword evidence="5 6" id="KW-0472">Membrane</keyword>
<dbReference type="InterPro" id="IPR000620">
    <property type="entry name" value="EamA_dom"/>
</dbReference>
<feature type="transmembrane region" description="Helical" evidence="6">
    <location>
        <begin position="212"/>
        <end position="231"/>
    </location>
</feature>
<feature type="transmembrane region" description="Helical" evidence="6">
    <location>
        <begin position="123"/>
        <end position="140"/>
    </location>
</feature>
<dbReference type="GO" id="GO:0016020">
    <property type="term" value="C:membrane"/>
    <property type="evidence" value="ECO:0007669"/>
    <property type="project" value="UniProtKB-SubCell"/>
</dbReference>
<evidence type="ECO:0000256" key="4">
    <source>
        <dbReference type="ARBA" id="ARBA00022989"/>
    </source>
</evidence>
<proteinExistence type="inferred from homology"/>
<feature type="transmembrane region" description="Helical" evidence="6">
    <location>
        <begin position="96"/>
        <end position="116"/>
    </location>
</feature>
<evidence type="ECO:0000256" key="6">
    <source>
        <dbReference type="SAM" id="Phobius"/>
    </source>
</evidence>
<feature type="transmembrane region" description="Helical" evidence="6">
    <location>
        <begin position="243"/>
        <end position="262"/>
    </location>
</feature>
<dbReference type="PANTHER" id="PTHR32322:SF2">
    <property type="entry name" value="EAMA DOMAIN-CONTAINING PROTEIN"/>
    <property type="match status" value="1"/>
</dbReference>
<accession>A0A2A5WB54</accession>
<gene>
    <name evidence="8" type="ORF">CNF02_08675</name>
</gene>
<dbReference type="EMBL" id="NTJZ01000008">
    <property type="protein sequence ID" value="PDH33508.1"/>
    <property type="molecule type" value="Genomic_DNA"/>
</dbReference>
<evidence type="ECO:0000256" key="1">
    <source>
        <dbReference type="ARBA" id="ARBA00004141"/>
    </source>
</evidence>
<reference evidence="8 9" key="1">
    <citation type="submission" date="2017-08" db="EMBL/GenBank/DDBJ databases">
        <title>Fine stratification of microbial communities through a metagenomic profile of the photic zone.</title>
        <authorList>
            <person name="Haro-Moreno J.M."/>
            <person name="Lopez-Perez M."/>
            <person name="De La Torre J."/>
            <person name="Picazo A."/>
            <person name="Camacho A."/>
            <person name="Rodriguez-Valera F."/>
        </authorList>
    </citation>
    <scope>NUCLEOTIDE SEQUENCE [LARGE SCALE GENOMIC DNA]</scope>
    <source>
        <strain evidence="8">MED-G28</strain>
    </source>
</reference>
<evidence type="ECO:0000256" key="5">
    <source>
        <dbReference type="ARBA" id="ARBA00023136"/>
    </source>
</evidence>
<keyword evidence="4 6" id="KW-1133">Transmembrane helix</keyword>
<feature type="transmembrane region" description="Helical" evidence="6">
    <location>
        <begin position="152"/>
        <end position="171"/>
    </location>
</feature>
<feature type="domain" description="EamA" evidence="7">
    <location>
        <begin position="12"/>
        <end position="139"/>
    </location>
</feature>
<feature type="transmembrane region" description="Helical" evidence="6">
    <location>
        <begin position="69"/>
        <end position="90"/>
    </location>
</feature>
<dbReference type="Pfam" id="PF00892">
    <property type="entry name" value="EamA"/>
    <property type="match status" value="2"/>
</dbReference>
<dbReference type="SUPFAM" id="SSF103481">
    <property type="entry name" value="Multidrug resistance efflux transporter EmrE"/>
    <property type="match status" value="2"/>
</dbReference>
<feature type="transmembrane region" description="Helical" evidence="6">
    <location>
        <begin position="268"/>
        <end position="288"/>
    </location>
</feature>
<evidence type="ECO:0000313" key="9">
    <source>
        <dbReference type="Proteomes" id="UP000219329"/>
    </source>
</evidence>
<dbReference type="AlphaFoldDB" id="A0A2A5WB54"/>
<evidence type="ECO:0000256" key="2">
    <source>
        <dbReference type="ARBA" id="ARBA00007362"/>
    </source>
</evidence>
<comment type="subcellular location">
    <subcellularLocation>
        <location evidence="1">Membrane</location>
        <topology evidence="1">Multi-pass membrane protein</topology>
    </subcellularLocation>
</comment>
<evidence type="ECO:0000256" key="3">
    <source>
        <dbReference type="ARBA" id="ARBA00022692"/>
    </source>
</evidence>
<protein>
    <submittedName>
        <fullName evidence="8">EamA family transporter</fullName>
    </submittedName>
</protein>
<dbReference type="InterPro" id="IPR037185">
    <property type="entry name" value="EmrE-like"/>
</dbReference>
<evidence type="ECO:0000259" key="7">
    <source>
        <dbReference type="Pfam" id="PF00892"/>
    </source>
</evidence>
<organism evidence="8 9">
    <name type="scientific">OM182 bacterium MED-G28</name>
    <dbReference type="NCBI Taxonomy" id="1986256"/>
    <lineage>
        <taxon>Bacteria</taxon>
        <taxon>Pseudomonadati</taxon>
        <taxon>Pseudomonadota</taxon>
        <taxon>Gammaproteobacteria</taxon>
        <taxon>OMG group</taxon>
        <taxon>OM182 clade</taxon>
    </lineage>
</organism>
<name>A0A2A5WB54_9GAMM</name>
<keyword evidence="3 6" id="KW-0812">Transmembrane</keyword>
<feature type="transmembrane region" description="Helical" evidence="6">
    <location>
        <begin position="12"/>
        <end position="30"/>
    </location>
</feature>
<feature type="transmembrane region" description="Helical" evidence="6">
    <location>
        <begin position="36"/>
        <end position="57"/>
    </location>
</feature>
<feature type="transmembrane region" description="Helical" evidence="6">
    <location>
        <begin position="178"/>
        <end position="200"/>
    </location>
</feature>
<sequence length="299" mass="32414">MQKITLRDFIELLILSAIWGSSFLFLRIAAPVFGPVFLIEMRVVSGLVVMLPMCLLLGKVAELKQHWKMIFVVSLTNMAVPFCFFAYSAVNAGAGLLSILNATVPFFTALIAFIFFQQRLAKLGFFGLLVGFCGVVVLMFEPLESSGITSNLAIPSALLACVLYGIALNLVAHKLQGVSGVAITTGGLFFSSLILLPFALIEQPEVMPKGSVWFSVLTLGVVCTGFGYLLFYRLIARIGSQQAIMTTYLIPLFSILWGNLFLAESTTLFMVFGGMLILSGVGMTTGRFPGTTILTSRTN</sequence>
<comment type="similarity">
    <text evidence="2">Belongs to the EamA transporter family.</text>
</comment>
<dbReference type="InterPro" id="IPR050638">
    <property type="entry name" value="AA-Vitamin_Transporters"/>
</dbReference>
<dbReference type="Proteomes" id="UP000219329">
    <property type="component" value="Unassembled WGS sequence"/>
</dbReference>
<evidence type="ECO:0000313" key="8">
    <source>
        <dbReference type="EMBL" id="PDH33508.1"/>
    </source>
</evidence>